<name>A0A4R9AWD7_9MICO</name>
<proteinExistence type="predicted"/>
<accession>A0A4R9AWD7</accession>
<organism evidence="2 3">
    <name type="scientific">Cryobacterium gelidum</name>
    <dbReference type="NCBI Taxonomy" id="1259164"/>
    <lineage>
        <taxon>Bacteria</taxon>
        <taxon>Bacillati</taxon>
        <taxon>Actinomycetota</taxon>
        <taxon>Actinomycetes</taxon>
        <taxon>Micrococcales</taxon>
        <taxon>Microbacteriaceae</taxon>
        <taxon>Cryobacterium</taxon>
    </lineage>
</organism>
<dbReference type="InterPro" id="IPR057666">
    <property type="entry name" value="DrpA_SLOG"/>
</dbReference>
<dbReference type="Pfam" id="PF02481">
    <property type="entry name" value="DNA_processg_A"/>
    <property type="match status" value="1"/>
</dbReference>
<dbReference type="Gene3D" id="3.40.50.450">
    <property type="match status" value="1"/>
</dbReference>
<comment type="caution">
    <text evidence="2">The sequence shown here is derived from an EMBL/GenBank/DDBJ whole genome shotgun (WGS) entry which is preliminary data.</text>
</comment>
<reference evidence="2 3" key="1">
    <citation type="submission" date="2019-03" db="EMBL/GenBank/DDBJ databases">
        <title>Genomics of glacier-inhabiting Cryobacterium strains.</title>
        <authorList>
            <person name="Liu Q."/>
            <person name="Xin Y.-H."/>
        </authorList>
    </citation>
    <scope>NUCLEOTIDE SEQUENCE [LARGE SCALE GENOMIC DNA]</scope>
    <source>
        <strain evidence="2 3">Hz16</strain>
    </source>
</reference>
<feature type="domain" description="Smf/DprA SLOG" evidence="1">
    <location>
        <begin position="31"/>
        <end position="121"/>
    </location>
</feature>
<gene>
    <name evidence="2" type="ORF">E3T50_07005</name>
</gene>
<evidence type="ECO:0000313" key="2">
    <source>
        <dbReference type="EMBL" id="TFD71310.1"/>
    </source>
</evidence>
<dbReference type="GO" id="GO:0009294">
    <property type="term" value="P:DNA-mediated transformation"/>
    <property type="evidence" value="ECO:0007669"/>
    <property type="project" value="InterPro"/>
</dbReference>
<sequence length="124" mass="12967">MRYLGACTVSDTRSSAWIRGQKQLVGNVLRTIVSERCSPQNLASDIRQIHKPSLIAAGSTAMLVVEAGWRSGSLNVAGHAAALGCPFGAVPGPVISPSSDGCYRLIKEFKARIITDATDAAAAL</sequence>
<dbReference type="EMBL" id="SOHL01000013">
    <property type="protein sequence ID" value="TFD71310.1"/>
    <property type="molecule type" value="Genomic_DNA"/>
</dbReference>
<evidence type="ECO:0000259" key="1">
    <source>
        <dbReference type="Pfam" id="PF02481"/>
    </source>
</evidence>
<evidence type="ECO:0000313" key="3">
    <source>
        <dbReference type="Proteomes" id="UP000297983"/>
    </source>
</evidence>
<protein>
    <recommendedName>
        <fullName evidence="1">Smf/DprA SLOG domain-containing protein</fullName>
    </recommendedName>
</protein>
<keyword evidence="3" id="KW-1185">Reference proteome</keyword>
<dbReference type="Proteomes" id="UP000297983">
    <property type="component" value="Unassembled WGS sequence"/>
</dbReference>
<dbReference type="AlphaFoldDB" id="A0A4R9AWD7"/>